<evidence type="ECO:0000256" key="1">
    <source>
        <dbReference type="ARBA" id="ARBA00004141"/>
    </source>
</evidence>
<comment type="caution">
    <text evidence="7">The sequence shown here is derived from an EMBL/GenBank/DDBJ whole genome shotgun (WGS) entry which is preliminary data.</text>
</comment>
<evidence type="ECO:0000256" key="2">
    <source>
        <dbReference type="ARBA" id="ARBA00022692"/>
    </source>
</evidence>
<dbReference type="PATRIC" id="fig|999432.5.peg.1111"/>
<name>A0A0E2EHK3_TREDN</name>
<comment type="subcellular location">
    <subcellularLocation>
        <location evidence="1">Membrane</location>
        <topology evidence="1">Multi-pass membrane protein</topology>
    </subcellularLocation>
</comment>
<keyword evidence="3 5" id="KW-1133">Transmembrane helix</keyword>
<evidence type="ECO:0000259" key="6">
    <source>
        <dbReference type="Pfam" id="PF12698"/>
    </source>
</evidence>
<proteinExistence type="predicted"/>
<feature type="transmembrane region" description="Helical" evidence="5">
    <location>
        <begin position="16"/>
        <end position="36"/>
    </location>
</feature>
<dbReference type="HOGENOM" id="CLU_039483_11_0_12"/>
<feature type="transmembrane region" description="Helical" evidence="5">
    <location>
        <begin position="187"/>
        <end position="206"/>
    </location>
</feature>
<dbReference type="GO" id="GO:0016020">
    <property type="term" value="C:membrane"/>
    <property type="evidence" value="ECO:0007669"/>
    <property type="project" value="UniProtKB-SubCell"/>
</dbReference>
<sequence length="379" mass="42466">MKAFLKITLIAIKDNFITFILVYLCLPIFFVGYNGFLQKDKFKAETNEKTISVFLDDEDKTFLSEQLISTLNSSSLKDFIQIEDETNAKYKIKIPKGYQTAVEENKEFDILIIGKEKSSASITFLSNIIKNISSSINGNYKMAKAITASGQSKELMDKYLNIQKESSKPIGKTFMHPALHSMSSYEAYAISISIFLFFMFVMEILNPTYKKKAAGLTLRINSMPKKAAYIFNAQIISLALKVFVAITIYLLIFRLLRVSFMGNPILLLIYAASFSLVTGCIACSLVSINKQELVYTIVIIIFFVFGVLGTVLFSIPNENKIAKLFLKCNVSQIITNPLRNIVVENSFGGMIGSLLIMLTFGAVFYTLGLLMASLKKTKI</sequence>
<feature type="transmembrane region" description="Helical" evidence="5">
    <location>
        <begin position="227"/>
        <end position="253"/>
    </location>
</feature>
<dbReference type="AlphaFoldDB" id="A0A0E2EHK3"/>
<feature type="transmembrane region" description="Helical" evidence="5">
    <location>
        <begin position="293"/>
        <end position="315"/>
    </location>
</feature>
<keyword evidence="4 5" id="KW-0472">Membrane</keyword>
<organism evidence="7">
    <name type="scientific">Treponema denticola H-22</name>
    <dbReference type="NCBI Taxonomy" id="999432"/>
    <lineage>
        <taxon>Bacteria</taxon>
        <taxon>Pseudomonadati</taxon>
        <taxon>Spirochaetota</taxon>
        <taxon>Spirochaetia</taxon>
        <taxon>Spirochaetales</taxon>
        <taxon>Treponemataceae</taxon>
        <taxon>Treponema</taxon>
    </lineage>
</organism>
<dbReference type="RefSeq" id="WP_002684013.1">
    <property type="nucleotide sequence ID" value="NZ_CM001795.1"/>
</dbReference>
<accession>A0A0E2EHK3</accession>
<dbReference type="GO" id="GO:0140359">
    <property type="term" value="F:ABC-type transporter activity"/>
    <property type="evidence" value="ECO:0007669"/>
    <property type="project" value="InterPro"/>
</dbReference>
<keyword evidence="2 5" id="KW-0812">Transmembrane</keyword>
<dbReference type="EMBL" id="AGDV01000010">
    <property type="protein sequence ID" value="EMB33689.1"/>
    <property type="molecule type" value="Genomic_DNA"/>
</dbReference>
<evidence type="ECO:0000256" key="4">
    <source>
        <dbReference type="ARBA" id="ARBA00023136"/>
    </source>
</evidence>
<dbReference type="InterPro" id="IPR013525">
    <property type="entry name" value="ABC2_TM"/>
</dbReference>
<feature type="transmembrane region" description="Helical" evidence="5">
    <location>
        <begin position="347"/>
        <end position="372"/>
    </location>
</feature>
<reference evidence="7" key="1">
    <citation type="submission" date="2012-01" db="EMBL/GenBank/DDBJ databases">
        <title>The Genome Sequence of Treponema denticola H-22.</title>
        <authorList>
            <consortium name="The Broad Institute Genome Sequencing Platform"/>
            <person name="Earl A."/>
            <person name="Ward D."/>
            <person name="Feldgarden M."/>
            <person name="Gevers D."/>
            <person name="Blanton J.M."/>
            <person name="Fenno C.J."/>
            <person name="Baranova O.V."/>
            <person name="Mathney J."/>
            <person name="Dewhirst F.E."/>
            <person name="Izard J."/>
            <person name="Young S.K."/>
            <person name="Zeng Q."/>
            <person name="Gargeya S."/>
            <person name="Fitzgerald M."/>
            <person name="Haas B."/>
            <person name="Abouelleil A."/>
            <person name="Alvarado L."/>
            <person name="Arachchi H.M."/>
            <person name="Berlin A."/>
            <person name="Chapman S.B."/>
            <person name="Gearin G."/>
            <person name="Goldberg J."/>
            <person name="Griggs A."/>
            <person name="Gujja S."/>
            <person name="Hansen M."/>
            <person name="Heiman D."/>
            <person name="Howarth C."/>
            <person name="Larimer J."/>
            <person name="Lui A."/>
            <person name="MacDonald P.J.P."/>
            <person name="McCowen C."/>
            <person name="Montmayeur A."/>
            <person name="Murphy C."/>
            <person name="Neiman D."/>
            <person name="Pearson M."/>
            <person name="Priest M."/>
            <person name="Roberts A."/>
            <person name="Saif S."/>
            <person name="Shea T."/>
            <person name="Sisk P."/>
            <person name="Stolte C."/>
            <person name="Sykes S."/>
            <person name="Wortman J."/>
            <person name="Nusbaum C."/>
            <person name="Birren B."/>
        </authorList>
    </citation>
    <scope>NUCLEOTIDE SEQUENCE [LARGE SCALE GENOMIC DNA]</scope>
    <source>
        <strain evidence="7">H-22</strain>
    </source>
</reference>
<dbReference type="Proteomes" id="UP000011705">
    <property type="component" value="Chromosome"/>
</dbReference>
<protein>
    <recommendedName>
        <fullName evidence="6">ABC-2 type transporter transmembrane domain-containing protein</fullName>
    </recommendedName>
</protein>
<evidence type="ECO:0000256" key="5">
    <source>
        <dbReference type="SAM" id="Phobius"/>
    </source>
</evidence>
<feature type="transmembrane region" description="Helical" evidence="5">
    <location>
        <begin position="265"/>
        <end position="286"/>
    </location>
</feature>
<dbReference type="Pfam" id="PF12698">
    <property type="entry name" value="ABC2_membrane_3"/>
    <property type="match status" value="1"/>
</dbReference>
<evidence type="ECO:0000313" key="7">
    <source>
        <dbReference type="EMBL" id="EMB33689.1"/>
    </source>
</evidence>
<gene>
    <name evidence="7" type="ORF">HMPREF9726_01069</name>
</gene>
<feature type="domain" description="ABC-2 type transporter transmembrane" evidence="6">
    <location>
        <begin position="19"/>
        <end position="370"/>
    </location>
</feature>
<evidence type="ECO:0000256" key="3">
    <source>
        <dbReference type="ARBA" id="ARBA00022989"/>
    </source>
</evidence>